<dbReference type="AlphaFoldDB" id="A0A4Y2AIZ8"/>
<sequence>MGTNGIQKDKTSLFLNGWGKFSCLTWVIPAFLPKKESPRETKEKNCNVNSMVAYMFETLYLQRVNSVTSKISECIRKK</sequence>
<keyword evidence="2" id="KW-1185">Reference proteome</keyword>
<reference evidence="1 2" key="1">
    <citation type="journal article" date="2019" name="Sci. Rep.">
        <title>Orb-weaving spider Araneus ventricosus genome elucidates the spidroin gene catalogue.</title>
        <authorList>
            <person name="Kono N."/>
            <person name="Nakamura H."/>
            <person name="Ohtoshi R."/>
            <person name="Moran D.A.P."/>
            <person name="Shinohara A."/>
            <person name="Yoshida Y."/>
            <person name="Fujiwara M."/>
            <person name="Mori M."/>
            <person name="Tomita M."/>
            <person name="Arakawa K."/>
        </authorList>
    </citation>
    <scope>NUCLEOTIDE SEQUENCE [LARGE SCALE GENOMIC DNA]</scope>
</reference>
<accession>A0A4Y2AIZ8</accession>
<proteinExistence type="predicted"/>
<comment type="caution">
    <text evidence="1">The sequence shown here is derived from an EMBL/GenBank/DDBJ whole genome shotgun (WGS) entry which is preliminary data.</text>
</comment>
<dbReference type="Proteomes" id="UP000499080">
    <property type="component" value="Unassembled WGS sequence"/>
</dbReference>
<protein>
    <submittedName>
        <fullName evidence="1">Uncharacterized protein</fullName>
    </submittedName>
</protein>
<evidence type="ECO:0000313" key="2">
    <source>
        <dbReference type="Proteomes" id="UP000499080"/>
    </source>
</evidence>
<gene>
    <name evidence="1" type="ORF">AVEN_90484_1</name>
</gene>
<name>A0A4Y2AIZ8_ARAVE</name>
<organism evidence="1 2">
    <name type="scientific">Araneus ventricosus</name>
    <name type="common">Orbweaver spider</name>
    <name type="synonym">Epeira ventricosa</name>
    <dbReference type="NCBI Taxonomy" id="182803"/>
    <lineage>
        <taxon>Eukaryota</taxon>
        <taxon>Metazoa</taxon>
        <taxon>Ecdysozoa</taxon>
        <taxon>Arthropoda</taxon>
        <taxon>Chelicerata</taxon>
        <taxon>Arachnida</taxon>
        <taxon>Araneae</taxon>
        <taxon>Araneomorphae</taxon>
        <taxon>Entelegynae</taxon>
        <taxon>Araneoidea</taxon>
        <taxon>Araneidae</taxon>
        <taxon>Araneus</taxon>
    </lineage>
</organism>
<evidence type="ECO:0000313" key="1">
    <source>
        <dbReference type="EMBL" id="GBL79832.1"/>
    </source>
</evidence>
<dbReference type="EMBL" id="BGPR01080696">
    <property type="protein sequence ID" value="GBL79832.1"/>
    <property type="molecule type" value="Genomic_DNA"/>
</dbReference>
<feature type="non-terminal residue" evidence="1">
    <location>
        <position position="78"/>
    </location>
</feature>